<evidence type="ECO:0000313" key="2">
    <source>
        <dbReference type="Proteomes" id="UP000070089"/>
    </source>
</evidence>
<dbReference type="PANTHER" id="PTHR37523:SF1">
    <property type="entry name" value="CALCINEURIN-LIKE PHOSPHOESTERASE DOMAIN-CONTAINING PROTEIN"/>
    <property type="match status" value="1"/>
</dbReference>
<evidence type="ECO:0000313" key="1">
    <source>
        <dbReference type="EMBL" id="KWX11364.1"/>
    </source>
</evidence>
<comment type="caution">
    <text evidence="1">The sequence shown here is derived from an EMBL/GenBank/DDBJ whole genome shotgun (WGS) entry which is preliminary data.</text>
</comment>
<accession>A0A132NMV7</accession>
<dbReference type="VEuPathDB" id="GiardiaDB:QR46_4677"/>
<evidence type="ECO:0008006" key="3">
    <source>
        <dbReference type="Google" id="ProtNLM"/>
    </source>
</evidence>
<dbReference type="OrthoDB" id="10257878at2759"/>
<name>A0A132NMV7_GIAIN</name>
<sequence>MDDSDEPSSLTVLVLSDLGGDDRKLTRLLLELITKQQLVDCIFVTGSLTHGDPQQFNDIDYIAELLVKYKTVLQTLRQISPLVYFVQGANDPILTIKRLSLYTQAESMILGRYPDNNEWCVDVSFQAVRIAPNLVLAGSSGSSASLDSFTRDVYDSGADVLWSDTVEQELIGADNKSELAFSSSSSLSLLHSLLNFELQVSLLDVLQSTFAGLNMLRAPPDMFIQTSTINTMQSVLKNIDPRFFYKTRTLDEIRALITYRHSAIPDSFKHRTVPRDCEACTCSSSEDHKQKQSQHPPYPFGPFFYPYVLYEGLDNFDSYTADALTLAIQYARSFNDYVVDMSANRDTFLTYSKRSAKWITTHVLPQLYESQSPMPVCSANATEQAPRKLRPVFASDTTTEHVNFPLHYLLETLQAHTAFHDEPMAIFIKFLLSPSLLNPTEVMYMRIYGPLFCYNVDSLPGSAFQKLLASSSAEPSHIVSSSAIYSDDEDTLSFSTPASNAMDDMLRKEWMMNYSVVAVRDGTSHDLHDLYKETCNIVDEFSSSSDTSTSDMSTYIRSMSTHYAKSQSNLSSAAGSLTSSFVDECTTSAVDSGHIAKLSVPRSPALAPLTPLNKSRASFIPSNTIHNYASYLKTSGSKVALQDGSTYLTKSLSVLPGLNNSALIKDESQNKIEAMRGWLKLAPNLYDRLPKLWMDWSRFMQSTGNELSKLYSFNASRDSVILLTHQGPAGSPTSYEIDRDRGELLETGSYGLRELYCEKLNLLLHVHGRARKPLVRLYEVDDVVVFNPGTFRDGLYGILEIKRKAGIWQLSSASVHKLAAEVGVT</sequence>
<organism evidence="1 2">
    <name type="scientific">Giardia duodenalis assemblage B</name>
    <dbReference type="NCBI Taxonomy" id="1394984"/>
    <lineage>
        <taxon>Eukaryota</taxon>
        <taxon>Metamonada</taxon>
        <taxon>Diplomonadida</taxon>
        <taxon>Hexamitidae</taxon>
        <taxon>Giardiinae</taxon>
        <taxon>Giardia</taxon>
    </lineage>
</organism>
<gene>
    <name evidence="1" type="ORF">QR46_4677</name>
</gene>
<dbReference type="PANTHER" id="PTHR37523">
    <property type="entry name" value="METALLOPHOSPHOESTERASE"/>
    <property type="match status" value="1"/>
</dbReference>
<dbReference type="Proteomes" id="UP000070089">
    <property type="component" value="Unassembled WGS sequence"/>
</dbReference>
<dbReference type="InterPro" id="IPR029052">
    <property type="entry name" value="Metallo-depent_PP-like"/>
</dbReference>
<protein>
    <recommendedName>
        <fullName evidence="3">Calcineurin-like phosphoesterase domain-containing protein</fullName>
    </recommendedName>
</protein>
<proteinExistence type="predicted"/>
<dbReference type="SUPFAM" id="SSF56300">
    <property type="entry name" value="Metallo-dependent phosphatases"/>
    <property type="match status" value="1"/>
</dbReference>
<dbReference type="EMBL" id="JXTI01000199">
    <property type="protein sequence ID" value="KWX11364.1"/>
    <property type="molecule type" value="Genomic_DNA"/>
</dbReference>
<dbReference type="AlphaFoldDB" id="A0A132NMV7"/>
<reference evidence="1 2" key="1">
    <citation type="journal article" date="2015" name="Mol. Biochem. Parasitol.">
        <title>Identification of polymorphic genes for use in assemblage B genotyping assays through comparative genomics of multiple assemblage B Giardia duodenalis isolates.</title>
        <authorList>
            <person name="Wielinga C."/>
            <person name="Thompson R.C."/>
            <person name="Monis P."/>
            <person name="Ryan U."/>
        </authorList>
    </citation>
    <scope>NUCLEOTIDE SEQUENCE [LARGE SCALE GENOMIC DNA]</scope>
    <source>
        <strain evidence="1 2">BAH15c1</strain>
    </source>
</reference>